<dbReference type="SUPFAM" id="SSF52058">
    <property type="entry name" value="L domain-like"/>
    <property type="match status" value="1"/>
</dbReference>
<name>A0ABP1FNP4_9CHLO</name>
<reference evidence="3 4" key="1">
    <citation type="submission" date="2024-06" db="EMBL/GenBank/DDBJ databases">
        <authorList>
            <person name="Kraege A."/>
            <person name="Thomma B."/>
        </authorList>
    </citation>
    <scope>NUCLEOTIDE SEQUENCE [LARGE SCALE GENOMIC DNA]</scope>
</reference>
<dbReference type="EMBL" id="CAXHTA020000003">
    <property type="protein sequence ID" value="CAL5220215.1"/>
    <property type="molecule type" value="Genomic_DNA"/>
</dbReference>
<comment type="subcellular location">
    <subcellularLocation>
        <location evidence="1">Cytoplasm</location>
        <location evidence="1">Cytoskeleton</location>
        <location evidence="1">Cilium axoneme</location>
    </subcellularLocation>
</comment>
<dbReference type="PANTHER" id="PTHR16083">
    <property type="entry name" value="LEUCINE RICH REPEAT CONTAINING PROTEIN"/>
    <property type="match status" value="1"/>
</dbReference>
<dbReference type="InterPro" id="IPR032675">
    <property type="entry name" value="LRR_dom_sf"/>
</dbReference>
<evidence type="ECO:0000313" key="4">
    <source>
        <dbReference type="Proteomes" id="UP001497392"/>
    </source>
</evidence>
<sequence length="538" mass="59030">MYKADAVPFDYAVPASSEVRSSSLTSVVTQLHLASSNMSVDSVADELALMDVDGHSSRQPGALKKANILSLPTNVLINVFAKACPSPYDNRLLYVLSMVCKKFAAVLRQPNELWSVMMLSLPRLQEGPRLASFVAWALPRAAGVQELTVRFTNHHQAMKFQVLVGLFGVSLRTLGMSPGCHGAVPLQQPTLNLIGYCTGLETLELTSDAVMTRDLSPLSLVRGLECLQVTSFNDPVSYAIHPAILTLTSLRELSLRALSLELIQDGISMLKNLEVLEVVGARSLRLEPGIGMLAKLKSLEFNSCEIHQTSSSPQQAPWCPPLGGLVSLTSLTFLSPRKFGQMIPAPVMELRALRRLKLLRIASKQFAPLMLPPGFASLAPTLTEVVLESADWPAIPQALFQLTQLRLLAVRASGLRDLTAQISMLRELRRLDVSRSRDLEVHEDIPWASMTSLRSLDLSECRHLRVTTALTGLAELPQLRVISLHGCTAATQPSDAALNKLLKVIKANKPVRVKVIIQRKDVDYTLHELHDLDNMDLS</sequence>
<dbReference type="Proteomes" id="UP001497392">
    <property type="component" value="Unassembled WGS sequence"/>
</dbReference>
<accession>A0ABP1FNP4</accession>
<comment type="caution">
    <text evidence="3">The sequence shown here is derived from an EMBL/GenBank/DDBJ whole genome shotgun (WGS) entry which is preliminary data.</text>
</comment>
<dbReference type="PROSITE" id="PS50181">
    <property type="entry name" value="FBOX"/>
    <property type="match status" value="1"/>
</dbReference>
<dbReference type="InterPro" id="IPR001810">
    <property type="entry name" value="F-box_dom"/>
</dbReference>
<feature type="domain" description="F-box" evidence="2">
    <location>
        <begin position="65"/>
        <end position="117"/>
    </location>
</feature>
<evidence type="ECO:0000256" key="1">
    <source>
        <dbReference type="ARBA" id="ARBA00004430"/>
    </source>
</evidence>
<proteinExistence type="predicted"/>
<evidence type="ECO:0000313" key="3">
    <source>
        <dbReference type="EMBL" id="CAL5220215.1"/>
    </source>
</evidence>
<organism evidence="3 4">
    <name type="scientific">Coccomyxa viridis</name>
    <dbReference type="NCBI Taxonomy" id="1274662"/>
    <lineage>
        <taxon>Eukaryota</taxon>
        <taxon>Viridiplantae</taxon>
        <taxon>Chlorophyta</taxon>
        <taxon>core chlorophytes</taxon>
        <taxon>Trebouxiophyceae</taxon>
        <taxon>Trebouxiophyceae incertae sedis</taxon>
        <taxon>Coccomyxaceae</taxon>
        <taxon>Coccomyxa</taxon>
    </lineage>
</organism>
<protein>
    <submittedName>
        <fullName evidence="3">G2191 protein</fullName>
    </submittedName>
</protein>
<keyword evidence="4" id="KW-1185">Reference proteome</keyword>
<dbReference type="Gene3D" id="3.80.10.10">
    <property type="entry name" value="Ribonuclease Inhibitor"/>
    <property type="match status" value="1"/>
</dbReference>
<evidence type="ECO:0000259" key="2">
    <source>
        <dbReference type="PROSITE" id="PS50181"/>
    </source>
</evidence>
<gene>
    <name evidence="3" type="primary">g2191</name>
    <name evidence="3" type="ORF">VP750_LOCUS1874</name>
</gene>